<reference evidence="3 4" key="1">
    <citation type="submission" date="2018-10" db="EMBL/GenBank/DDBJ databases">
        <title>Sequencing the genomes of 1000 actinobacteria strains.</title>
        <authorList>
            <person name="Klenk H.-P."/>
        </authorList>
    </citation>
    <scope>NUCLEOTIDE SEQUENCE [LARGE SCALE GENOMIC DNA]</scope>
    <source>
        <strain evidence="3 4">DSM 45175</strain>
    </source>
</reference>
<dbReference type="Proteomes" id="UP000277671">
    <property type="component" value="Unassembled WGS sequence"/>
</dbReference>
<protein>
    <submittedName>
        <fullName evidence="3">Uncharacterized protein YukE</fullName>
    </submittedName>
</protein>
<dbReference type="AlphaFoldDB" id="A0A495JLC8"/>
<gene>
    <name evidence="3" type="ORF">BDK92_4069</name>
</gene>
<comment type="caution">
    <text evidence="3">The sequence shown here is derived from an EMBL/GenBank/DDBJ whole genome shotgun (WGS) entry which is preliminary data.</text>
</comment>
<sequence length="263" mass="28056">MTRAPSGAERIETYLGPAGAAYSVIKPIVEFLAHPMDAVTGDPEALIAQAKAWRDAADRMDQFVQDEVGARRNLLAHWEGDAAESFNAEMSQVNQSLSEIGAHFEATAELLEGSAEGARQAQELVEQIVRELIAWAIITIIVALASAWITAGASVLAGAAATGVEAAVAGTRAAAVGVKLANLLRKVATFLKKMSDFARTYKLTSIHKVGVQNWASARYATSSGYQLLATNWVIKKTIVEPTLGPTVDKVTGADKQWELPQVL</sequence>
<dbReference type="RefSeq" id="WP_170208626.1">
    <property type="nucleotide sequence ID" value="NZ_RBKT01000001.1"/>
</dbReference>
<dbReference type="SUPFAM" id="SSF140453">
    <property type="entry name" value="EsxAB dimer-like"/>
    <property type="match status" value="1"/>
</dbReference>
<evidence type="ECO:0000259" key="2">
    <source>
        <dbReference type="Pfam" id="PF25547"/>
    </source>
</evidence>
<name>A0A495JLC8_9ACTN</name>
<feature type="transmembrane region" description="Helical" evidence="1">
    <location>
        <begin position="132"/>
        <end position="160"/>
    </location>
</feature>
<keyword evidence="1" id="KW-0472">Membrane</keyword>
<accession>A0A495JLC8</accession>
<dbReference type="Pfam" id="PF25547">
    <property type="entry name" value="WXG100_2"/>
    <property type="match status" value="1"/>
</dbReference>
<evidence type="ECO:0000256" key="1">
    <source>
        <dbReference type="SAM" id="Phobius"/>
    </source>
</evidence>
<proteinExistence type="predicted"/>
<feature type="domain" description="Outer membrane channel protein CpnT-like N-terminal" evidence="2">
    <location>
        <begin position="41"/>
        <end position="169"/>
    </location>
</feature>
<dbReference type="InterPro" id="IPR057746">
    <property type="entry name" value="CpnT-like_N"/>
</dbReference>
<dbReference type="Gene3D" id="1.10.287.1060">
    <property type="entry name" value="ESAT-6-like"/>
    <property type="match status" value="1"/>
</dbReference>
<dbReference type="InterPro" id="IPR036689">
    <property type="entry name" value="ESAT-6-like_sf"/>
</dbReference>
<evidence type="ECO:0000313" key="3">
    <source>
        <dbReference type="EMBL" id="RKR89713.1"/>
    </source>
</evidence>
<evidence type="ECO:0000313" key="4">
    <source>
        <dbReference type="Proteomes" id="UP000277671"/>
    </source>
</evidence>
<keyword evidence="1" id="KW-0812">Transmembrane</keyword>
<organism evidence="3 4">
    <name type="scientific">Micromonospora pisi</name>
    <dbReference type="NCBI Taxonomy" id="589240"/>
    <lineage>
        <taxon>Bacteria</taxon>
        <taxon>Bacillati</taxon>
        <taxon>Actinomycetota</taxon>
        <taxon>Actinomycetes</taxon>
        <taxon>Micromonosporales</taxon>
        <taxon>Micromonosporaceae</taxon>
        <taxon>Micromonospora</taxon>
    </lineage>
</organism>
<keyword evidence="1" id="KW-1133">Transmembrane helix</keyword>
<keyword evidence="4" id="KW-1185">Reference proteome</keyword>
<dbReference type="EMBL" id="RBKT01000001">
    <property type="protein sequence ID" value="RKR89713.1"/>
    <property type="molecule type" value="Genomic_DNA"/>
</dbReference>